<dbReference type="EC" id="3.2.1.52" evidence="3"/>
<dbReference type="PANTHER" id="PTHR22600:SF57">
    <property type="entry name" value="BETA-N-ACETYLHEXOSAMINIDASE"/>
    <property type="match status" value="1"/>
</dbReference>
<feature type="active site" description="Proton donor" evidence="6">
    <location>
        <position position="351"/>
    </location>
</feature>
<keyword evidence="11" id="KW-1185">Reference proteome</keyword>
<dbReference type="PANTHER" id="PTHR22600">
    <property type="entry name" value="BETA-HEXOSAMINIDASE"/>
    <property type="match status" value="1"/>
</dbReference>
<dbReference type="Gene3D" id="3.20.20.80">
    <property type="entry name" value="Glycosidases"/>
    <property type="match status" value="1"/>
</dbReference>
<comment type="caution">
    <text evidence="10">The sequence shown here is derived from an EMBL/GenBank/DDBJ whole genome shotgun (WGS) entry which is preliminary data.</text>
</comment>
<feature type="signal peptide" evidence="7">
    <location>
        <begin position="1"/>
        <end position="19"/>
    </location>
</feature>
<name>A0A4R6IU56_9BACT</name>
<evidence type="ECO:0000259" key="8">
    <source>
        <dbReference type="Pfam" id="PF00728"/>
    </source>
</evidence>
<dbReference type="EMBL" id="SNWP01000012">
    <property type="protein sequence ID" value="TDO25847.1"/>
    <property type="molecule type" value="Genomic_DNA"/>
</dbReference>
<dbReference type="Pfam" id="PF02838">
    <property type="entry name" value="Glyco_hydro_20b"/>
    <property type="match status" value="1"/>
</dbReference>
<feature type="chain" id="PRO_5020401968" description="beta-N-acetylhexosaminidase" evidence="7">
    <location>
        <begin position="20"/>
        <end position="635"/>
    </location>
</feature>
<dbReference type="RefSeq" id="WP_133475334.1">
    <property type="nucleotide sequence ID" value="NZ_SNWP01000012.1"/>
</dbReference>
<dbReference type="GO" id="GO:0005975">
    <property type="term" value="P:carbohydrate metabolic process"/>
    <property type="evidence" value="ECO:0007669"/>
    <property type="project" value="InterPro"/>
</dbReference>
<evidence type="ECO:0000256" key="3">
    <source>
        <dbReference type="ARBA" id="ARBA00012663"/>
    </source>
</evidence>
<dbReference type="InterPro" id="IPR025705">
    <property type="entry name" value="Beta_hexosaminidase_sua/sub"/>
</dbReference>
<accession>A0A4R6IU56</accession>
<evidence type="ECO:0000256" key="6">
    <source>
        <dbReference type="PIRSR" id="PIRSR625705-1"/>
    </source>
</evidence>
<protein>
    <recommendedName>
        <fullName evidence="3">beta-N-acetylhexosaminidase</fullName>
        <ecNumber evidence="3">3.2.1.52</ecNumber>
    </recommendedName>
</protein>
<evidence type="ECO:0000259" key="9">
    <source>
        <dbReference type="Pfam" id="PF02838"/>
    </source>
</evidence>
<dbReference type="PRINTS" id="PR00738">
    <property type="entry name" value="GLHYDRLASE20"/>
</dbReference>
<comment type="catalytic activity">
    <reaction evidence="1">
        <text>Hydrolysis of terminal non-reducing N-acetyl-D-hexosamine residues in N-acetyl-beta-D-hexosaminides.</text>
        <dbReference type="EC" id="3.2.1.52"/>
    </reaction>
</comment>
<dbReference type="GO" id="GO:0004563">
    <property type="term" value="F:beta-N-acetylhexosaminidase activity"/>
    <property type="evidence" value="ECO:0007669"/>
    <property type="project" value="UniProtKB-EC"/>
</dbReference>
<sequence>MKKLLAVFLLTFSAFRISAQKENPVHIIPQPVSIQKGTGVFNAKPVIRFSVTGKETENIASQFTDRFLRVTGTRLQREKNKGDIEFRLLDKKDTSLGEEGYRLTVQSSGISLLANQPAGLFYGMQTIFQLLPKHSEGNTDVSAKRNWHIPVVTVVDKPRFGWRGLMFDVSRHFFTKQEVKQFIDDMVRYKFNLLHLHLTDDQGWRIQIKSLPQLTDIGAWRPLREGKWANASDPLPDEPKTYGGFYTHDDIRELVQYAKERFVNILPEVDIPGHSMAMLASIPGLSATPGTTYWVNAGEKFMEWPAGAHFYALKDNNLSPANEKVYEVLDKVFTEIAQLFPFEYIHMGGDETAKNFWEKSEEIKALMLKENLKDMDAVQSYFVKRVEKIIRSKGKKMMGWDEILEGGLAEGASVMSWRGMKGGIAAAKANHKVVMSPTDFAYLDYYQGEKTAEPPVYAGLRLQKAYQFDPLPDNVDPLFILGGQGNLWTEQLQNFRAVQYMLWPRAMAIAESVWSPKDRKVWPDFINRVEQHFDRLNAANIRYSKAMYDPIISARYDTNGNLVLLVDKEIPDMTIHFSIDESNPDHTYRQYQAPYTLPKDVANVKFVCYKNGKQVGRQINLSVEELKKRAPGKRP</sequence>
<dbReference type="InterPro" id="IPR015883">
    <property type="entry name" value="Glyco_hydro_20_cat"/>
</dbReference>
<keyword evidence="5" id="KW-0326">Glycosidase</keyword>
<reference evidence="10 11" key="1">
    <citation type="submission" date="2019-03" db="EMBL/GenBank/DDBJ databases">
        <title>Genomic Encyclopedia of Archaeal and Bacterial Type Strains, Phase II (KMG-II): from individual species to whole genera.</title>
        <authorList>
            <person name="Goeker M."/>
        </authorList>
    </citation>
    <scope>NUCLEOTIDE SEQUENCE [LARGE SCALE GENOMIC DNA]</scope>
    <source>
        <strain evidence="10 11">DSM 28323</strain>
    </source>
</reference>
<dbReference type="InterPro" id="IPR029018">
    <property type="entry name" value="Hex-like_dom2"/>
</dbReference>
<dbReference type="InterPro" id="IPR026876">
    <property type="entry name" value="Fn3_assoc_repeat"/>
</dbReference>
<evidence type="ECO:0000256" key="1">
    <source>
        <dbReference type="ARBA" id="ARBA00001231"/>
    </source>
</evidence>
<dbReference type="CDD" id="cd06563">
    <property type="entry name" value="GH20_chitobiase-like"/>
    <property type="match status" value="1"/>
</dbReference>
<evidence type="ECO:0000256" key="5">
    <source>
        <dbReference type="ARBA" id="ARBA00023295"/>
    </source>
</evidence>
<feature type="domain" description="Glycoside hydrolase family 20 catalytic" evidence="8">
    <location>
        <begin position="160"/>
        <end position="516"/>
    </location>
</feature>
<evidence type="ECO:0000256" key="4">
    <source>
        <dbReference type="ARBA" id="ARBA00022801"/>
    </source>
</evidence>
<dbReference type="SUPFAM" id="SSF55545">
    <property type="entry name" value="beta-N-acetylhexosaminidase-like domain"/>
    <property type="match status" value="1"/>
</dbReference>
<dbReference type="AlphaFoldDB" id="A0A4R6IU56"/>
<dbReference type="GO" id="GO:0030203">
    <property type="term" value="P:glycosaminoglycan metabolic process"/>
    <property type="evidence" value="ECO:0007669"/>
    <property type="project" value="TreeGrafter"/>
</dbReference>
<organism evidence="10 11">
    <name type="scientific">Sediminibacterium goheungense</name>
    <dbReference type="NCBI Taxonomy" id="1086393"/>
    <lineage>
        <taxon>Bacteria</taxon>
        <taxon>Pseudomonadati</taxon>
        <taxon>Bacteroidota</taxon>
        <taxon>Chitinophagia</taxon>
        <taxon>Chitinophagales</taxon>
        <taxon>Chitinophagaceae</taxon>
        <taxon>Sediminibacterium</taxon>
    </lineage>
</organism>
<keyword evidence="7" id="KW-0732">Signal</keyword>
<evidence type="ECO:0000256" key="7">
    <source>
        <dbReference type="SAM" id="SignalP"/>
    </source>
</evidence>
<comment type="similarity">
    <text evidence="2">Belongs to the glycosyl hydrolase 20 family.</text>
</comment>
<dbReference type="Pfam" id="PF13287">
    <property type="entry name" value="Fn3_assoc"/>
    <property type="match status" value="1"/>
</dbReference>
<dbReference type="Pfam" id="PF00728">
    <property type="entry name" value="Glyco_hydro_20"/>
    <property type="match status" value="1"/>
</dbReference>
<gene>
    <name evidence="10" type="ORF">BC659_2771</name>
</gene>
<feature type="domain" description="Beta-hexosaminidase bacterial type N-terminal" evidence="9">
    <location>
        <begin position="26"/>
        <end position="156"/>
    </location>
</feature>
<dbReference type="SUPFAM" id="SSF51445">
    <property type="entry name" value="(Trans)glycosidases"/>
    <property type="match status" value="1"/>
</dbReference>
<evidence type="ECO:0000313" key="11">
    <source>
        <dbReference type="Proteomes" id="UP000295741"/>
    </source>
</evidence>
<proteinExistence type="inferred from homology"/>
<dbReference type="Gene3D" id="3.30.379.10">
    <property type="entry name" value="Chitobiase/beta-hexosaminidase domain 2-like"/>
    <property type="match status" value="1"/>
</dbReference>
<dbReference type="Proteomes" id="UP000295741">
    <property type="component" value="Unassembled WGS sequence"/>
</dbReference>
<evidence type="ECO:0000256" key="2">
    <source>
        <dbReference type="ARBA" id="ARBA00006285"/>
    </source>
</evidence>
<keyword evidence="4" id="KW-0378">Hydrolase</keyword>
<evidence type="ECO:0000313" key="10">
    <source>
        <dbReference type="EMBL" id="TDO25847.1"/>
    </source>
</evidence>
<dbReference type="InterPro" id="IPR017853">
    <property type="entry name" value="GH"/>
</dbReference>
<dbReference type="InterPro" id="IPR015882">
    <property type="entry name" value="HEX_bac_N"/>
</dbReference>
<dbReference type="GO" id="GO:0016020">
    <property type="term" value="C:membrane"/>
    <property type="evidence" value="ECO:0007669"/>
    <property type="project" value="TreeGrafter"/>
</dbReference>
<dbReference type="OrthoDB" id="726159at2"/>